<reference evidence="2 3" key="1">
    <citation type="submission" date="2023-12" db="EMBL/GenBank/DDBJ databases">
        <title>A high-quality genome assembly for Dillenia turbinata (Dilleniales).</title>
        <authorList>
            <person name="Chanderbali A."/>
        </authorList>
    </citation>
    <scope>NUCLEOTIDE SEQUENCE [LARGE SCALE GENOMIC DNA]</scope>
    <source>
        <strain evidence="2">LSX21</strain>
        <tissue evidence="2">Leaf</tissue>
    </source>
</reference>
<accession>A0AAN8ZWJ0</accession>
<dbReference type="PANTHER" id="PTHR44259">
    <property type="entry name" value="OS07G0183000 PROTEIN-RELATED"/>
    <property type="match status" value="1"/>
</dbReference>
<organism evidence="2 3">
    <name type="scientific">Dillenia turbinata</name>
    <dbReference type="NCBI Taxonomy" id="194707"/>
    <lineage>
        <taxon>Eukaryota</taxon>
        <taxon>Viridiplantae</taxon>
        <taxon>Streptophyta</taxon>
        <taxon>Embryophyta</taxon>
        <taxon>Tracheophyta</taxon>
        <taxon>Spermatophyta</taxon>
        <taxon>Magnoliopsida</taxon>
        <taxon>eudicotyledons</taxon>
        <taxon>Gunneridae</taxon>
        <taxon>Pentapetalae</taxon>
        <taxon>Dilleniales</taxon>
        <taxon>Dilleniaceae</taxon>
        <taxon>Dillenia</taxon>
    </lineage>
</organism>
<dbReference type="AlphaFoldDB" id="A0AAN8ZWJ0"/>
<proteinExistence type="predicted"/>
<dbReference type="EMBL" id="JBAMMX010000001">
    <property type="protein sequence ID" value="KAK6947715.1"/>
    <property type="molecule type" value="Genomic_DNA"/>
</dbReference>
<keyword evidence="3" id="KW-1185">Reference proteome</keyword>
<name>A0AAN8ZWJ0_9MAGN</name>
<dbReference type="InterPro" id="IPR005174">
    <property type="entry name" value="KIB1-4_b-propeller"/>
</dbReference>
<dbReference type="Pfam" id="PF03478">
    <property type="entry name" value="Beta-prop_KIB1-4"/>
    <property type="match status" value="1"/>
</dbReference>
<evidence type="ECO:0000259" key="1">
    <source>
        <dbReference type="Pfam" id="PF03478"/>
    </source>
</evidence>
<gene>
    <name evidence="2" type="ORF">RJ641_001188</name>
</gene>
<sequence>MSNWTGLYPEILDQIARRIDLVFLAFGEVCKSWHKAASELKFRKQAPWLMLADNKHGNDGNTGGFFVLGLQEIHKLHLPEAKGQKYVTAQGRLVIVTKDREMYLLHPFTRHEIKLPPRSTLNDNTDTQYISDYYAAVALSANPSESSDFALMVVFGVQAGLALWRAGDEAWMVIDTEGVAYSNVAYHKGKFYAVDYQSRVVVCNTHGPNPTVEDTVAVVPPRFFRCPDMLYLVESSGRLLVVLRAGRVADEDPNDPSEDLLLYETNAFEVYEIDLSDDGVSKEVTDLGNNSFLLGYNLAFSIDASVVPGFSPNCIYYTDGPPGGRGKDMGFYSLEDGISNASSLVNPVLQYLEKKPKETANAPFQASLCGFHYEFLAYLSPRKQKEATIPGRQVEHSDAGLGVPTLEQSSHRWLSAKFGDNRLQINEAITTEIEK</sequence>
<comment type="caution">
    <text evidence="2">The sequence shown here is derived from an EMBL/GenBank/DDBJ whole genome shotgun (WGS) entry which is preliminary data.</text>
</comment>
<dbReference type="Proteomes" id="UP001370490">
    <property type="component" value="Unassembled WGS sequence"/>
</dbReference>
<evidence type="ECO:0000313" key="3">
    <source>
        <dbReference type="Proteomes" id="UP001370490"/>
    </source>
</evidence>
<evidence type="ECO:0000313" key="2">
    <source>
        <dbReference type="EMBL" id="KAK6947715.1"/>
    </source>
</evidence>
<protein>
    <recommendedName>
        <fullName evidence="1">KIB1-4 beta-propeller domain-containing protein</fullName>
    </recommendedName>
</protein>
<dbReference type="InterPro" id="IPR050942">
    <property type="entry name" value="F-box_BR-signaling"/>
</dbReference>
<dbReference type="PANTHER" id="PTHR44259:SF108">
    <property type="entry name" value="F-BOX PROTEIN SKIP23-LIKE"/>
    <property type="match status" value="1"/>
</dbReference>
<feature type="domain" description="KIB1-4 beta-propeller" evidence="1">
    <location>
        <begin position="66"/>
        <end position="333"/>
    </location>
</feature>